<protein>
    <recommendedName>
        <fullName evidence="8">Probable membrane transporter protein</fullName>
    </recommendedName>
</protein>
<feature type="transmembrane region" description="Helical" evidence="8">
    <location>
        <begin position="204"/>
        <end position="223"/>
    </location>
</feature>
<sequence>MSLDLWNQLFPSIPVFLVMCVVVLLAGTIRSFTGFGGGLVLAPLFSLFMTPADLVVVVLVLNFLTSVQSLPGTWRTTSWPLVWSMLIPSLVGVPLGVWMIEVLDPMVIRRVIGVVVAALAAILLVGWTYNGARGRLQNWIVGMVSGYLTALAGVGGPPLVLYLLSDKTLSPVVIRSFFMMFFAIGQVCTMTYFAFQGLLNATQMVYSVSFIPIYVASTFLGTYLFHQALKTRADLIKKFSLWFLLVVGVVTLVM</sequence>
<dbReference type="Proteomes" id="UP000739565">
    <property type="component" value="Unassembled WGS sequence"/>
</dbReference>
<keyword evidence="3" id="KW-0813">Transport</keyword>
<comment type="similarity">
    <text evidence="2 8">Belongs to the 4-toluene sulfonate uptake permease (TSUP) (TC 2.A.102) family.</text>
</comment>
<feature type="transmembrane region" description="Helical" evidence="8">
    <location>
        <begin position="81"/>
        <end position="100"/>
    </location>
</feature>
<dbReference type="PANTHER" id="PTHR30269:SF37">
    <property type="entry name" value="MEMBRANE TRANSPORTER PROTEIN"/>
    <property type="match status" value="1"/>
</dbReference>
<keyword evidence="10" id="KW-1185">Reference proteome</keyword>
<comment type="subcellular location">
    <subcellularLocation>
        <location evidence="1 8">Cell membrane</location>
        <topology evidence="1 8">Multi-pass membrane protein</topology>
    </subcellularLocation>
</comment>
<proteinExistence type="inferred from homology"/>
<evidence type="ECO:0000256" key="4">
    <source>
        <dbReference type="ARBA" id="ARBA00022475"/>
    </source>
</evidence>
<keyword evidence="4 8" id="KW-1003">Cell membrane</keyword>
<evidence type="ECO:0000256" key="2">
    <source>
        <dbReference type="ARBA" id="ARBA00009142"/>
    </source>
</evidence>
<evidence type="ECO:0000313" key="10">
    <source>
        <dbReference type="Proteomes" id="UP000739565"/>
    </source>
</evidence>
<evidence type="ECO:0000256" key="7">
    <source>
        <dbReference type="ARBA" id="ARBA00023136"/>
    </source>
</evidence>
<keyword evidence="5 8" id="KW-0812">Transmembrane</keyword>
<gene>
    <name evidence="9" type="ORF">KZZ10_05970</name>
</gene>
<organism evidence="9 10">
    <name type="scientific">Zwartia hollandica</name>
    <dbReference type="NCBI Taxonomy" id="324606"/>
    <lineage>
        <taxon>Bacteria</taxon>
        <taxon>Pseudomonadati</taxon>
        <taxon>Pseudomonadota</taxon>
        <taxon>Betaproteobacteria</taxon>
        <taxon>Burkholderiales</taxon>
        <taxon>Alcaligenaceae</taxon>
        <taxon>Zwartia</taxon>
    </lineage>
</organism>
<dbReference type="GO" id="GO:0005886">
    <property type="term" value="C:plasma membrane"/>
    <property type="evidence" value="ECO:0007669"/>
    <property type="project" value="UniProtKB-SubCell"/>
</dbReference>
<accession>A0A953N9H2</accession>
<dbReference type="RefSeq" id="WP_259660578.1">
    <property type="nucleotide sequence ID" value="NZ_JAHXRI010000006.1"/>
</dbReference>
<name>A0A953N9H2_9BURK</name>
<dbReference type="InterPro" id="IPR052017">
    <property type="entry name" value="TSUP"/>
</dbReference>
<keyword evidence="7 8" id="KW-0472">Membrane</keyword>
<feature type="transmembrane region" description="Helical" evidence="8">
    <location>
        <begin position="107"/>
        <end position="127"/>
    </location>
</feature>
<feature type="transmembrane region" description="Helical" evidence="8">
    <location>
        <begin position="6"/>
        <end position="27"/>
    </location>
</feature>
<evidence type="ECO:0000256" key="8">
    <source>
        <dbReference type="RuleBase" id="RU363041"/>
    </source>
</evidence>
<dbReference type="EMBL" id="JAHXRI010000006">
    <property type="protein sequence ID" value="MBZ1350187.1"/>
    <property type="molecule type" value="Genomic_DNA"/>
</dbReference>
<feature type="transmembrane region" description="Helical" evidence="8">
    <location>
        <begin position="176"/>
        <end position="198"/>
    </location>
</feature>
<evidence type="ECO:0000256" key="6">
    <source>
        <dbReference type="ARBA" id="ARBA00022989"/>
    </source>
</evidence>
<feature type="transmembrane region" description="Helical" evidence="8">
    <location>
        <begin position="235"/>
        <end position="253"/>
    </location>
</feature>
<dbReference type="AlphaFoldDB" id="A0A953N9H2"/>
<evidence type="ECO:0000256" key="3">
    <source>
        <dbReference type="ARBA" id="ARBA00022448"/>
    </source>
</evidence>
<evidence type="ECO:0000313" key="9">
    <source>
        <dbReference type="EMBL" id="MBZ1350187.1"/>
    </source>
</evidence>
<evidence type="ECO:0000256" key="1">
    <source>
        <dbReference type="ARBA" id="ARBA00004651"/>
    </source>
</evidence>
<feature type="transmembrane region" description="Helical" evidence="8">
    <location>
        <begin position="139"/>
        <end position="164"/>
    </location>
</feature>
<feature type="transmembrane region" description="Helical" evidence="8">
    <location>
        <begin position="39"/>
        <end position="61"/>
    </location>
</feature>
<reference evidence="9" key="1">
    <citation type="submission" date="2021-07" db="EMBL/GenBank/DDBJ databases">
        <title>New genus and species of the family Alcaligenaceae.</title>
        <authorList>
            <person name="Hahn M.W."/>
        </authorList>
    </citation>
    <scope>NUCLEOTIDE SEQUENCE</scope>
    <source>
        <strain evidence="9">LF4-65</strain>
    </source>
</reference>
<dbReference type="InterPro" id="IPR002781">
    <property type="entry name" value="TM_pro_TauE-like"/>
</dbReference>
<keyword evidence="6 8" id="KW-1133">Transmembrane helix</keyword>
<dbReference type="Pfam" id="PF01925">
    <property type="entry name" value="TauE"/>
    <property type="match status" value="1"/>
</dbReference>
<dbReference type="PANTHER" id="PTHR30269">
    <property type="entry name" value="TRANSMEMBRANE PROTEIN YFCA"/>
    <property type="match status" value="1"/>
</dbReference>
<evidence type="ECO:0000256" key="5">
    <source>
        <dbReference type="ARBA" id="ARBA00022692"/>
    </source>
</evidence>
<comment type="caution">
    <text evidence="9">The sequence shown here is derived from an EMBL/GenBank/DDBJ whole genome shotgun (WGS) entry which is preliminary data.</text>
</comment>